<keyword evidence="1" id="KW-0051">Antiviral defense</keyword>
<dbReference type="GO" id="GO:0051607">
    <property type="term" value="P:defense response to virus"/>
    <property type="evidence" value="ECO:0007669"/>
    <property type="project" value="UniProtKB-KW"/>
</dbReference>
<dbReference type="GO" id="GO:0016779">
    <property type="term" value="F:nucleotidyltransferase activity"/>
    <property type="evidence" value="ECO:0007669"/>
    <property type="project" value="InterPro"/>
</dbReference>
<organism evidence="2">
    <name type="scientific">Rhizobium leguminosarum</name>
    <dbReference type="NCBI Taxonomy" id="384"/>
    <lineage>
        <taxon>Bacteria</taxon>
        <taxon>Pseudomonadati</taxon>
        <taxon>Pseudomonadota</taxon>
        <taxon>Alphaproteobacteria</taxon>
        <taxon>Hyphomicrobiales</taxon>
        <taxon>Rhizobiaceae</taxon>
        <taxon>Rhizobium/Agrobacterium group</taxon>
        <taxon>Rhizobium</taxon>
    </lineage>
</organism>
<evidence type="ECO:0000313" key="2">
    <source>
        <dbReference type="EMBL" id="KZB03441.1"/>
    </source>
</evidence>
<evidence type="ECO:0008006" key="3">
    <source>
        <dbReference type="Google" id="ProtNLM"/>
    </source>
</evidence>
<dbReference type="RefSeq" id="WP_062939688.1">
    <property type="nucleotide sequence ID" value="NZ_CP171844.1"/>
</dbReference>
<sequence>MITTEEAFETYRKRLELSETERKNTIKRHEEVRGVIRGSYAVDRDILTGSYGRHTKTKPLKDVDVFFILNQKERDNYRNKAPSVLLDAFAKTLSDSYGKDSVEPGRRCATVFFERNTTDEEGKVLSIDAVPAFDIGNCYEIPDRVLGSWIKTDPEIHKQEATAKNNELGGNWVPLVKMIKRWNRSAGKPIKPSFLIEVMMQDLVDAPFTTYPQEVRRFFAAALNGIEQQWPDPAGYGPPVSDQMTPALIATAKEKLRQAEMKATVAIRHEQQGRQSQAITAWREIMGKYFPAS</sequence>
<dbReference type="CDD" id="cd05400">
    <property type="entry name" value="NT_2-5OAS_ClassI-CCAase"/>
    <property type="match status" value="1"/>
</dbReference>
<dbReference type="InterPro" id="IPR053550">
    <property type="entry name" value="CD-NTase"/>
</dbReference>
<dbReference type="Gene3D" id="3.30.460.10">
    <property type="entry name" value="Beta Polymerase, domain 2"/>
    <property type="match status" value="1"/>
</dbReference>
<dbReference type="AlphaFoldDB" id="A0A154ISA3"/>
<reference evidence="2" key="1">
    <citation type="submission" date="2016-03" db="EMBL/GenBank/DDBJ databases">
        <title>Microsymbionts genomes from the relict species Vavilovia formosa.</title>
        <authorList>
            <person name="Chirak E."/>
            <person name="Kimeklis A."/>
            <person name="Kopat V."/>
            <person name="Andronov E."/>
        </authorList>
    </citation>
    <scope>NUCLEOTIDE SEQUENCE [LARGE SCALE GENOMIC DNA]</scope>
    <source>
        <strain evidence="2">Vaf12</strain>
    </source>
</reference>
<comment type="caution">
    <text evidence="2">The sequence shown here is derived from an EMBL/GenBank/DDBJ whole genome shotgun (WGS) entry which is preliminary data.</text>
</comment>
<dbReference type="InterPro" id="IPR006116">
    <property type="entry name" value="NT_2-5OAS_ClassI-CCAase"/>
</dbReference>
<accession>A0A154ISA3</accession>
<dbReference type="EMBL" id="LVYU01000001">
    <property type="protein sequence ID" value="KZB03441.1"/>
    <property type="molecule type" value="Genomic_DNA"/>
</dbReference>
<dbReference type="SUPFAM" id="SSF81301">
    <property type="entry name" value="Nucleotidyltransferase"/>
    <property type="match status" value="1"/>
</dbReference>
<proteinExistence type="predicted"/>
<dbReference type="InterPro" id="IPR043519">
    <property type="entry name" value="NT_sf"/>
</dbReference>
<dbReference type="NCBIfam" id="NF041117">
    <property type="entry name" value="CBASS_cyclase_b"/>
    <property type="match status" value="1"/>
</dbReference>
<gene>
    <name evidence="2" type="ORF">A4A59_00215</name>
</gene>
<protein>
    <recommendedName>
        <fullName evidence="3">Nucleotidyltransferase</fullName>
    </recommendedName>
</protein>
<dbReference type="Pfam" id="PF18144">
    <property type="entry name" value="SMODS"/>
    <property type="match status" value="1"/>
</dbReference>
<evidence type="ECO:0000256" key="1">
    <source>
        <dbReference type="ARBA" id="ARBA00023118"/>
    </source>
</evidence>
<name>A0A154ISA3_RHILE</name>